<feature type="transmembrane region" description="Helical" evidence="13">
    <location>
        <begin position="12"/>
        <end position="35"/>
    </location>
</feature>
<sequence>MKATTSIQRRLLTYLSSALVTLWIVITIGSSIASIKEINEMADSQMLQLASTIKHVAPQVQNYTTFKSIEEILPHNEGYAETGNQGFAVWNQQGKLLFADRKGQKFPFSQQIGFHNDDHFWDLSGWRYVYLVDSERVVAVGQKLDERFDMLFDALWVQLVLLLCSIPVLLLLIIYGIRRGLSPLKQVTQEIQARDVRSLKTVSENVPAEIVPLVSAINHLLNRLDQAIQKERRFTSDAAHELRSPLAALKVQAEVLAMTEDKEEQLQRLRNIHMSIDRASHLVDQLLTLSRLDPLQALPDNQPIDWNTLIPQTLQSVNLAARQKHIKLKLVTQCTLEDVLPLYGTPLLIQTMLRNVLDNAIRYSPEQSVVTLTLSHNSITVQDQGPGIAPEDMKRIRERFYRPAGQTQQGSGLGFSIIETIAELHGLQLCLSNAQPTGLIVVLRRTTP</sequence>
<proteinExistence type="predicted"/>
<dbReference type="InterPro" id="IPR036097">
    <property type="entry name" value="HisK_dim/P_sf"/>
</dbReference>
<dbReference type="GO" id="GO:0000155">
    <property type="term" value="F:phosphorelay sensor kinase activity"/>
    <property type="evidence" value="ECO:0007669"/>
    <property type="project" value="InterPro"/>
</dbReference>
<evidence type="ECO:0000256" key="4">
    <source>
        <dbReference type="ARBA" id="ARBA00022553"/>
    </source>
</evidence>
<dbReference type="SUPFAM" id="SSF47384">
    <property type="entry name" value="Homodimeric domain of signal transducing histidine kinase"/>
    <property type="match status" value="1"/>
</dbReference>
<dbReference type="PANTHER" id="PTHR45436">
    <property type="entry name" value="SENSOR HISTIDINE KINASE YKOH"/>
    <property type="match status" value="1"/>
</dbReference>
<dbReference type="InterPro" id="IPR003594">
    <property type="entry name" value="HATPase_dom"/>
</dbReference>
<keyword evidence="7" id="KW-0547">Nucleotide-binding</keyword>
<evidence type="ECO:0000256" key="12">
    <source>
        <dbReference type="ARBA" id="ARBA00023136"/>
    </source>
</evidence>
<evidence type="ECO:0000256" key="10">
    <source>
        <dbReference type="ARBA" id="ARBA00022989"/>
    </source>
</evidence>
<dbReference type="EMBL" id="JABGBO010000006">
    <property type="protein sequence ID" value="NOL49799.1"/>
    <property type="molecule type" value="Genomic_DNA"/>
</dbReference>
<dbReference type="SUPFAM" id="SSF55874">
    <property type="entry name" value="ATPase domain of HSP90 chaperone/DNA topoisomerase II/histidine kinase"/>
    <property type="match status" value="1"/>
</dbReference>
<keyword evidence="6 13" id="KW-0812">Transmembrane</keyword>
<dbReference type="Proteomes" id="UP000541421">
    <property type="component" value="Unassembled WGS sequence"/>
</dbReference>
<dbReference type="SMART" id="SM00387">
    <property type="entry name" value="HATPase_c"/>
    <property type="match status" value="1"/>
</dbReference>
<reference evidence="16 17" key="1">
    <citation type="submission" date="2020-05" db="EMBL/GenBank/DDBJ databases">
        <authorList>
            <person name="Niu N."/>
        </authorList>
    </citation>
    <scope>NUCLEOTIDE SEQUENCE [LARGE SCALE GENOMIC DNA]</scope>
    <source>
        <strain evidence="16 17">LMG10982</strain>
    </source>
</reference>
<keyword evidence="5" id="KW-0808">Transferase</keyword>
<comment type="catalytic activity">
    <reaction evidence="1">
        <text>ATP + protein L-histidine = ADP + protein N-phospho-L-histidine.</text>
        <dbReference type="EC" id="2.7.13.3"/>
    </reaction>
</comment>
<keyword evidence="9" id="KW-0067">ATP-binding</keyword>
<dbReference type="Gene3D" id="1.20.5.1040">
    <property type="entry name" value="Sensor protein qsec"/>
    <property type="match status" value="1"/>
</dbReference>
<dbReference type="PROSITE" id="PS50109">
    <property type="entry name" value="HIS_KIN"/>
    <property type="match status" value="1"/>
</dbReference>
<dbReference type="InterPro" id="IPR050428">
    <property type="entry name" value="TCS_sensor_his_kinase"/>
</dbReference>
<comment type="subcellular location">
    <subcellularLocation>
        <location evidence="2">Membrane</location>
        <topology evidence="2">Multi-pass membrane protein</topology>
    </subcellularLocation>
</comment>
<evidence type="ECO:0000259" key="14">
    <source>
        <dbReference type="PROSITE" id="PS50109"/>
    </source>
</evidence>
<accession>A0A7Y4P6D0</accession>
<keyword evidence="11" id="KW-0902">Two-component regulatory system</keyword>
<dbReference type="PANTHER" id="PTHR45436:SF14">
    <property type="entry name" value="SENSOR PROTEIN QSEC"/>
    <property type="match status" value="1"/>
</dbReference>
<evidence type="ECO:0000256" key="5">
    <source>
        <dbReference type="ARBA" id="ARBA00022679"/>
    </source>
</evidence>
<feature type="transmembrane region" description="Helical" evidence="13">
    <location>
        <begin position="155"/>
        <end position="177"/>
    </location>
</feature>
<dbReference type="RefSeq" id="WP_171588777.1">
    <property type="nucleotide sequence ID" value="NZ_JABGBO010000006.1"/>
</dbReference>
<organism evidence="16 17">
    <name type="scientific">Pelistega europaea</name>
    <dbReference type="NCBI Taxonomy" id="106147"/>
    <lineage>
        <taxon>Bacteria</taxon>
        <taxon>Pseudomonadati</taxon>
        <taxon>Pseudomonadota</taxon>
        <taxon>Betaproteobacteria</taxon>
        <taxon>Burkholderiales</taxon>
        <taxon>Alcaligenaceae</taxon>
        <taxon>Pelistega</taxon>
    </lineage>
</organism>
<evidence type="ECO:0000256" key="6">
    <source>
        <dbReference type="ARBA" id="ARBA00022692"/>
    </source>
</evidence>
<dbReference type="Pfam" id="PF02518">
    <property type="entry name" value="HATPase_c"/>
    <property type="match status" value="1"/>
</dbReference>
<dbReference type="CDD" id="cd00082">
    <property type="entry name" value="HisKA"/>
    <property type="match status" value="1"/>
</dbReference>
<feature type="domain" description="Histidine kinase" evidence="14">
    <location>
        <begin position="237"/>
        <end position="448"/>
    </location>
</feature>
<dbReference type="PROSITE" id="PS50885">
    <property type="entry name" value="HAMP"/>
    <property type="match status" value="1"/>
</dbReference>
<evidence type="ECO:0000259" key="15">
    <source>
        <dbReference type="PROSITE" id="PS50885"/>
    </source>
</evidence>
<evidence type="ECO:0000256" key="3">
    <source>
        <dbReference type="ARBA" id="ARBA00012438"/>
    </source>
</evidence>
<keyword evidence="12 13" id="KW-0472">Membrane</keyword>
<dbReference type="Gene3D" id="3.30.565.10">
    <property type="entry name" value="Histidine kinase-like ATPase, C-terminal domain"/>
    <property type="match status" value="1"/>
</dbReference>
<dbReference type="SMART" id="SM00388">
    <property type="entry name" value="HisKA"/>
    <property type="match status" value="1"/>
</dbReference>
<dbReference type="FunFam" id="1.10.287.130:FF:000035">
    <property type="entry name" value="Two-component sensor histidine kinase"/>
    <property type="match status" value="1"/>
</dbReference>
<evidence type="ECO:0000256" key="7">
    <source>
        <dbReference type="ARBA" id="ARBA00022741"/>
    </source>
</evidence>
<evidence type="ECO:0000256" key="2">
    <source>
        <dbReference type="ARBA" id="ARBA00004141"/>
    </source>
</evidence>
<dbReference type="Pfam" id="PF00512">
    <property type="entry name" value="HisKA"/>
    <property type="match status" value="1"/>
</dbReference>
<protein>
    <recommendedName>
        <fullName evidence="3">histidine kinase</fullName>
        <ecNumber evidence="3">2.7.13.3</ecNumber>
    </recommendedName>
</protein>
<dbReference type="InterPro" id="IPR036890">
    <property type="entry name" value="HATPase_C_sf"/>
</dbReference>
<keyword evidence="17" id="KW-1185">Reference proteome</keyword>
<dbReference type="GO" id="GO:0005524">
    <property type="term" value="F:ATP binding"/>
    <property type="evidence" value="ECO:0007669"/>
    <property type="project" value="UniProtKB-KW"/>
</dbReference>
<comment type="caution">
    <text evidence="16">The sequence shown here is derived from an EMBL/GenBank/DDBJ whole genome shotgun (WGS) entry which is preliminary data.</text>
</comment>
<dbReference type="InterPro" id="IPR003660">
    <property type="entry name" value="HAMP_dom"/>
</dbReference>
<evidence type="ECO:0000256" key="8">
    <source>
        <dbReference type="ARBA" id="ARBA00022777"/>
    </source>
</evidence>
<keyword evidence="4" id="KW-0597">Phosphoprotein</keyword>
<dbReference type="InterPro" id="IPR003661">
    <property type="entry name" value="HisK_dim/P_dom"/>
</dbReference>
<dbReference type="InterPro" id="IPR005467">
    <property type="entry name" value="His_kinase_dom"/>
</dbReference>
<evidence type="ECO:0000256" key="1">
    <source>
        <dbReference type="ARBA" id="ARBA00000085"/>
    </source>
</evidence>
<keyword evidence="10 13" id="KW-1133">Transmembrane helix</keyword>
<dbReference type="AlphaFoldDB" id="A0A7Y4P6D0"/>
<evidence type="ECO:0000256" key="13">
    <source>
        <dbReference type="SAM" id="Phobius"/>
    </source>
</evidence>
<dbReference type="InterPro" id="IPR004358">
    <property type="entry name" value="Sig_transdc_His_kin-like_C"/>
</dbReference>
<evidence type="ECO:0000313" key="17">
    <source>
        <dbReference type="Proteomes" id="UP000541421"/>
    </source>
</evidence>
<evidence type="ECO:0000313" key="16">
    <source>
        <dbReference type="EMBL" id="NOL49799.1"/>
    </source>
</evidence>
<gene>
    <name evidence="16" type="ORF">HKX40_06580</name>
</gene>
<evidence type="ECO:0000256" key="9">
    <source>
        <dbReference type="ARBA" id="ARBA00022840"/>
    </source>
</evidence>
<feature type="domain" description="HAMP" evidence="15">
    <location>
        <begin position="178"/>
        <end position="229"/>
    </location>
</feature>
<dbReference type="PRINTS" id="PR00344">
    <property type="entry name" value="BCTRLSENSOR"/>
</dbReference>
<dbReference type="GO" id="GO:0005886">
    <property type="term" value="C:plasma membrane"/>
    <property type="evidence" value="ECO:0007669"/>
    <property type="project" value="TreeGrafter"/>
</dbReference>
<dbReference type="Gene3D" id="1.10.287.130">
    <property type="match status" value="1"/>
</dbReference>
<dbReference type="EC" id="2.7.13.3" evidence="3"/>
<keyword evidence="8 16" id="KW-0418">Kinase</keyword>
<name>A0A7Y4P6D0_9BURK</name>
<evidence type="ECO:0000256" key="11">
    <source>
        <dbReference type="ARBA" id="ARBA00023012"/>
    </source>
</evidence>